<dbReference type="Gene3D" id="3.90.220.20">
    <property type="entry name" value="DNA methylase specificity domains"/>
    <property type="match status" value="2"/>
</dbReference>
<dbReference type="Pfam" id="PF01420">
    <property type="entry name" value="Methylase_S"/>
    <property type="match status" value="2"/>
</dbReference>
<dbReference type="EMBL" id="JAGSXH010000038">
    <property type="protein sequence ID" value="MBS2963960.1"/>
    <property type="molecule type" value="Genomic_DNA"/>
</dbReference>
<comment type="caution">
    <text evidence="5">The sequence shown here is derived from an EMBL/GenBank/DDBJ whole genome shotgun (WGS) entry which is preliminary data.</text>
</comment>
<organism evidence="5 6">
    <name type="scientific">Actinocrinis puniceicyclus</name>
    <dbReference type="NCBI Taxonomy" id="977794"/>
    <lineage>
        <taxon>Bacteria</taxon>
        <taxon>Bacillati</taxon>
        <taxon>Actinomycetota</taxon>
        <taxon>Actinomycetes</taxon>
        <taxon>Catenulisporales</taxon>
        <taxon>Actinospicaceae</taxon>
        <taxon>Actinocrinis</taxon>
    </lineage>
</organism>
<reference evidence="5" key="1">
    <citation type="submission" date="2021-04" db="EMBL/GenBank/DDBJ databases">
        <title>Genome based classification of Actinospica acidithermotolerans sp. nov., an actinobacterium isolated from an Indonesian hot spring.</title>
        <authorList>
            <person name="Kusuma A.B."/>
            <person name="Putra K.E."/>
            <person name="Nafisah S."/>
            <person name="Loh J."/>
            <person name="Nouioui I."/>
            <person name="Goodfellow M."/>
        </authorList>
    </citation>
    <scope>NUCLEOTIDE SEQUENCE</scope>
    <source>
        <strain evidence="5">DSM 45618</strain>
    </source>
</reference>
<dbReference type="InterPro" id="IPR044946">
    <property type="entry name" value="Restrct_endonuc_typeI_TRD_sf"/>
</dbReference>
<dbReference type="PANTHER" id="PTHR30408:SF12">
    <property type="entry name" value="TYPE I RESTRICTION ENZYME MJAVIII SPECIFICITY SUBUNIT"/>
    <property type="match status" value="1"/>
</dbReference>
<dbReference type="GO" id="GO:0003677">
    <property type="term" value="F:DNA binding"/>
    <property type="evidence" value="ECO:0007669"/>
    <property type="project" value="UniProtKB-KW"/>
</dbReference>
<keyword evidence="5" id="KW-0540">Nuclease</keyword>
<dbReference type="PANTHER" id="PTHR30408">
    <property type="entry name" value="TYPE-1 RESTRICTION ENZYME ECOKI SPECIFICITY PROTEIN"/>
    <property type="match status" value="1"/>
</dbReference>
<evidence type="ECO:0000313" key="6">
    <source>
        <dbReference type="Proteomes" id="UP000677913"/>
    </source>
</evidence>
<dbReference type="Proteomes" id="UP000677913">
    <property type="component" value="Unassembled WGS sequence"/>
</dbReference>
<feature type="domain" description="Type I restriction modification DNA specificity" evidence="4">
    <location>
        <begin position="176"/>
        <end position="350"/>
    </location>
</feature>
<name>A0A8J7WR22_9ACTN</name>
<dbReference type="RefSeq" id="WP_211468138.1">
    <property type="nucleotide sequence ID" value="NZ_JAGSXH010000038.1"/>
</dbReference>
<evidence type="ECO:0000256" key="2">
    <source>
        <dbReference type="ARBA" id="ARBA00022747"/>
    </source>
</evidence>
<dbReference type="CDD" id="cd17266">
    <property type="entry name" value="RMtype1_S_Sau1132ORF3780P-TRD2-CR2_like"/>
    <property type="match status" value="1"/>
</dbReference>
<feature type="domain" description="Type I restriction modification DNA specificity" evidence="4">
    <location>
        <begin position="2"/>
        <end position="148"/>
    </location>
</feature>
<dbReference type="CDD" id="cd17249">
    <property type="entry name" value="RMtype1_S_EcoR124I-TRD2-CR2_like"/>
    <property type="match status" value="1"/>
</dbReference>
<keyword evidence="5" id="KW-0378">Hydrolase</keyword>
<keyword evidence="5" id="KW-0255">Endonuclease</keyword>
<dbReference type="InterPro" id="IPR000055">
    <property type="entry name" value="Restrct_endonuc_typeI_TRD"/>
</dbReference>
<keyword evidence="3" id="KW-0238">DNA-binding</keyword>
<dbReference type="EC" id="3.1.21.-" evidence="5"/>
<dbReference type="GO" id="GO:0004519">
    <property type="term" value="F:endonuclease activity"/>
    <property type="evidence" value="ECO:0007669"/>
    <property type="project" value="UniProtKB-KW"/>
</dbReference>
<dbReference type="InterPro" id="IPR052021">
    <property type="entry name" value="Type-I_RS_S_subunit"/>
</dbReference>
<dbReference type="GO" id="GO:0016787">
    <property type="term" value="F:hydrolase activity"/>
    <property type="evidence" value="ECO:0007669"/>
    <property type="project" value="UniProtKB-KW"/>
</dbReference>
<dbReference type="GO" id="GO:0009307">
    <property type="term" value="P:DNA restriction-modification system"/>
    <property type="evidence" value="ECO:0007669"/>
    <property type="project" value="UniProtKB-KW"/>
</dbReference>
<dbReference type="AlphaFoldDB" id="A0A8J7WR22"/>
<evidence type="ECO:0000259" key="4">
    <source>
        <dbReference type="Pfam" id="PF01420"/>
    </source>
</evidence>
<dbReference type="SUPFAM" id="SSF116734">
    <property type="entry name" value="DNA methylase specificity domain"/>
    <property type="match status" value="2"/>
</dbReference>
<accession>A0A8J7WR22</accession>
<gene>
    <name evidence="5" type="ORF">KGA66_12965</name>
</gene>
<sequence length="378" mass="41200">MPEGWEVVTLADEFELASGKPARGDRVGYIPVYGGNGVNGRTSEALTHCSTLVIGRVGEYCGSIYLTDGPAWITDNALWARRISDGWDLRFATSYLRWRGFSQVKSQTGQPLVTQGQIGKMRMPKPPLGEQRRIAEILDAIDEQIAIVVELRRKTEAKADGVFTRLFSTGGEFDSAVVPLRDAAKWLSGGTPNTGTPEFWDGDIPWISAASLKDFYISSSSRSVTALGVSSGSRVVPPGTTICIVRGMSLKNEFRVGVTTKHVAFGQDCKALIPVDGIDPWYLGYSVRALEPKVLTLVDEAGHGTGRLETPLLEKLDIHVPDITAQARKVRIAQAVENEINIHKVELAKLAKLKSALMDDLLTGRVRVPVETKTLAEV</sequence>
<evidence type="ECO:0000256" key="1">
    <source>
        <dbReference type="ARBA" id="ARBA00010923"/>
    </source>
</evidence>
<evidence type="ECO:0000256" key="3">
    <source>
        <dbReference type="ARBA" id="ARBA00023125"/>
    </source>
</evidence>
<keyword evidence="2" id="KW-0680">Restriction system</keyword>
<evidence type="ECO:0000313" key="5">
    <source>
        <dbReference type="EMBL" id="MBS2963960.1"/>
    </source>
</evidence>
<comment type="similarity">
    <text evidence="1">Belongs to the type-I restriction system S methylase family.</text>
</comment>
<keyword evidence="6" id="KW-1185">Reference proteome</keyword>
<dbReference type="Gene3D" id="1.10.287.1120">
    <property type="entry name" value="Bipartite methylase S protein"/>
    <property type="match status" value="1"/>
</dbReference>
<proteinExistence type="inferred from homology"/>
<protein>
    <submittedName>
        <fullName evidence="5">Restriction endonuclease subunit S</fullName>
        <ecNumber evidence="5">3.1.21.-</ecNumber>
    </submittedName>
</protein>